<accession>A0A397TGI5</accession>
<name>A0A397TGI5_9GLOM</name>
<keyword evidence="2" id="KW-1185">Reference proteome</keyword>
<evidence type="ECO:0000313" key="1">
    <source>
        <dbReference type="EMBL" id="RIA94111.1"/>
    </source>
</evidence>
<evidence type="ECO:0000313" key="2">
    <source>
        <dbReference type="Proteomes" id="UP000265703"/>
    </source>
</evidence>
<proteinExistence type="predicted"/>
<dbReference type="AlphaFoldDB" id="A0A397TGI5"/>
<protein>
    <submittedName>
        <fullName evidence="1">Uncharacterized protein</fullName>
    </submittedName>
</protein>
<reference evidence="1 2" key="1">
    <citation type="submission" date="2018-06" db="EMBL/GenBank/DDBJ databases">
        <title>Comparative genomics reveals the genomic features of Rhizophagus irregularis, R. cerebriforme, R. diaphanum and Gigaspora rosea, and their symbiotic lifestyle signature.</title>
        <authorList>
            <person name="Morin E."/>
            <person name="San Clemente H."/>
            <person name="Chen E.C.H."/>
            <person name="De La Providencia I."/>
            <person name="Hainaut M."/>
            <person name="Kuo A."/>
            <person name="Kohler A."/>
            <person name="Murat C."/>
            <person name="Tang N."/>
            <person name="Roy S."/>
            <person name="Loubradou J."/>
            <person name="Henrissat B."/>
            <person name="Grigoriev I.V."/>
            <person name="Corradi N."/>
            <person name="Roux C."/>
            <person name="Martin F.M."/>
        </authorList>
    </citation>
    <scope>NUCLEOTIDE SEQUENCE [LARGE SCALE GENOMIC DNA]</scope>
    <source>
        <strain evidence="1 2">DAOM 227022</strain>
    </source>
</reference>
<comment type="caution">
    <text evidence="1">The sequence shown here is derived from an EMBL/GenBank/DDBJ whole genome shotgun (WGS) entry which is preliminary data.</text>
</comment>
<dbReference type="Proteomes" id="UP000265703">
    <property type="component" value="Unassembled WGS sequence"/>
</dbReference>
<dbReference type="EMBL" id="QKYT01000089">
    <property type="protein sequence ID" value="RIA94111.1"/>
    <property type="molecule type" value="Genomic_DNA"/>
</dbReference>
<organism evidence="1 2">
    <name type="scientific">Glomus cerebriforme</name>
    <dbReference type="NCBI Taxonomy" id="658196"/>
    <lineage>
        <taxon>Eukaryota</taxon>
        <taxon>Fungi</taxon>
        <taxon>Fungi incertae sedis</taxon>
        <taxon>Mucoromycota</taxon>
        <taxon>Glomeromycotina</taxon>
        <taxon>Glomeromycetes</taxon>
        <taxon>Glomerales</taxon>
        <taxon>Glomeraceae</taxon>
        <taxon>Glomus</taxon>
    </lineage>
</organism>
<gene>
    <name evidence="1" type="ORF">C1645_818487</name>
</gene>
<sequence length="58" mass="6558">MSSNETSSLTASSINEEALMEINRAKEEIIHNEANDNEKNMSYDKYIEKCEIASAEKC</sequence>